<dbReference type="Pfam" id="PF20090">
    <property type="entry name" value="DUF6482"/>
    <property type="match status" value="1"/>
</dbReference>
<dbReference type="InterPro" id="IPR045508">
    <property type="entry name" value="DUF6482"/>
</dbReference>
<dbReference type="Proteomes" id="UP001596364">
    <property type="component" value="Unassembled WGS sequence"/>
</dbReference>
<evidence type="ECO:0000313" key="2">
    <source>
        <dbReference type="EMBL" id="MFC6439112.1"/>
    </source>
</evidence>
<feature type="region of interest" description="Disordered" evidence="1">
    <location>
        <begin position="74"/>
        <end position="100"/>
    </location>
</feature>
<organism evidence="2 3">
    <name type="scientific">Pseudobowmanella zhangzhouensis</name>
    <dbReference type="NCBI Taxonomy" id="1537679"/>
    <lineage>
        <taxon>Bacteria</taxon>
        <taxon>Pseudomonadati</taxon>
        <taxon>Pseudomonadota</taxon>
        <taxon>Gammaproteobacteria</taxon>
        <taxon>Alteromonadales</taxon>
        <taxon>Alteromonadaceae</taxon>
    </lineage>
</organism>
<reference evidence="3" key="1">
    <citation type="journal article" date="2019" name="Int. J. Syst. Evol. Microbiol.">
        <title>The Global Catalogue of Microorganisms (GCM) 10K type strain sequencing project: providing services to taxonomists for standard genome sequencing and annotation.</title>
        <authorList>
            <consortium name="The Broad Institute Genomics Platform"/>
            <consortium name="The Broad Institute Genome Sequencing Center for Infectious Disease"/>
            <person name="Wu L."/>
            <person name="Ma J."/>
        </authorList>
    </citation>
    <scope>NUCLEOTIDE SEQUENCE [LARGE SCALE GENOMIC DNA]</scope>
    <source>
        <strain evidence="3">CGMCC 1.16031</strain>
    </source>
</reference>
<accession>A0ABW1XIY6</accession>
<comment type="caution">
    <text evidence="2">The sequence shown here is derived from an EMBL/GenBank/DDBJ whole genome shotgun (WGS) entry which is preliminary data.</text>
</comment>
<protein>
    <submittedName>
        <fullName evidence="2">DUF6482 family protein</fullName>
    </submittedName>
</protein>
<evidence type="ECO:0000313" key="3">
    <source>
        <dbReference type="Proteomes" id="UP001596364"/>
    </source>
</evidence>
<gene>
    <name evidence="2" type="ORF">ACFP85_02950</name>
</gene>
<keyword evidence="3" id="KW-1185">Reference proteome</keyword>
<evidence type="ECO:0000256" key="1">
    <source>
        <dbReference type="SAM" id="MobiDB-lite"/>
    </source>
</evidence>
<dbReference type="EMBL" id="JBHSUS010000001">
    <property type="protein sequence ID" value="MFC6439112.1"/>
    <property type="molecule type" value="Genomic_DNA"/>
</dbReference>
<proteinExistence type="predicted"/>
<name>A0ABW1XIY6_9ALTE</name>
<sequence length="100" mass="11440">MKYYLSQLSPTQPIDQLTVLAHEMSLYLVKLSINGEEGILYAEDDRPMRFFNAMSIREAFSGFAVRESCMQHDTPYDEMIGNPQRPSSPVTLPFSIDTPY</sequence>
<dbReference type="RefSeq" id="WP_254426611.1">
    <property type="nucleotide sequence ID" value="NZ_JBHSUS010000001.1"/>
</dbReference>